<sequence>MATGKSNAPAKTGTAPTEISQAEDISSFLEQVKRMPPAERGAGGRGRLIFAMDATMSRQPSWDRALQIQSEMFIETEKIGGLDVQLVYFRGFNECRASKWASEPSTLAQLMTGVDCRGGNTQIGKVLSHIRRAASENKISAAVYVGDAMEENVDRLCQTAGEIGLLNVPIFMFQEGRDGVTEQAFREIAKLTRGAYFRLDASSARQLRELLAAVAVYAAGGRQALADHSREKGGTARLLLEQLR</sequence>
<evidence type="ECO:0000313" key="1">
    <source>
        <dbReference type="EMBL" id="MBK1866719.1"/>
    </source>
</evidence>
<dbReference type="EMBL" id="JAENHL010000006">
    <property type="protein sequence ID" value="MBK1866719.1"/>
    <property type="molecule type" value="Genomic_DNA"/>
</dbReference>
<name>A0ACC5R236_9HYPH</name>
<gene>
    <name evidence="1" type="ORF">JHL16_10170</name>
</gene>
<accession>A0ACC5R236</accession>
<keyword evidence="2" id="KW-1185">Reference proteome</keyword>
<evidence type="ECO:0000313" key="2">
    <source>
        <dbReference type="Proteomes" id="UP000616151"/>
    </source>
</evidence>
<comment type="caution">
    <text evidence="1">The sequence shown here is derived from an EMBL/GenBank/DDBJ whole genome shotgun (WGS) entry which is preliminary data.</text>
</comment>
<protein>
    <submittedName>
        <fullName evidence="1">VWA domain-containing protein</fullName>
    </submittedName>
</protein>
<dbReference type="Proteomes" id="UP000616151">
    <property type="component" value="Unassembled WGS sequence"/>
</dbReference>
<reference evidence="1" key="1">
    <citation type="submission" date="2021-01" db="EMBL/GenBank/DDBJ databases">
        <authorList>
            <person name="Sun Q."/>
        </authorList>
    </citation>
    <scope>NUCLEOTIDE SEQUENCE</scope>
    <source>
        <strain evidence="1">YIM B02566</strain>
    </source>
</reference>
<organism evidence="1 2">
    <name type="scientific">Taklimakanibacter albus</name>
    <dbReference type="NCBI Taxonomy" id="2800327"/>
    <lineage>
        <taxon>Bacteria</taxon>
        <taxon>Pseudomonadati</taxon>
        <taxon>Pseudomonadota</taxon>
        <taxon>Alphaproteobacteria</taxon>
        <taxon>Hyphomicrobiales</taxon>
        <taxon>Aestuariivirgaceae</taxon>
        <taxon>Taklimakanibacter</taxon>
    </lineage>
</organism>
<proteinExistence type="predicted"/>